<dbReference type="EMBL" id="VUJX02000003">
    <property type="protein sequence ID" value="KAL0938991.1"/>
    <property type="molecule type" value="Genomic_DNA"/>
</dbReference>
<comment type="caution">
    <text evidence="1">The sequence shown here is derived from an EMBL/GenBank/DDBJ whole genome shotgun (WGS) entry which is preliminary data.</text>
</comment>
<gene>
    <name evidence="1" type="ORF">CTRU02_205601</name>
</gene>
<reference evidence="1 2" key="1">
    <citation type="journal article" date="2020" name="Phytopathology">
        <title>Genome Sequence Resources of Colletotrichum truncatum, C. plurivorum, C. musicola, and C. sojae: Four Species Pathogenic to Soybean (Glycine max).</title>
        <authorList>
            <person name="Rogerio F."/>
            <person name="Boufleur T.R."/>
            <person name="Ciampi-Guillardi M."/>
            <person name="Sukno S.A."/>
            <person name="Thon M.R."/>
            <person name="Massola Junior N.S."/>
            <person name="Baroncelli R."/>
        </authorList>
    </citation>
    <scope>NUCLEOTIDE SEQUENCE [LARGE SCALE GENOMIC DNA]</scope>
    <source>
        <strain evidence="1 2">CMES1059</strain>
    </source>
</reference>
<evidence type="ECO:0000313" key="2">
    <source>
        <dbReference type="Proteomes" id="UP000805649"/>
    </source>
</evidence>
<organism evidence="1 2">
    <name type="scientific">Colletotrichum truncatum</name>
    <name type="common">Anthracnose fungus</name>
    <name type="synonym">Colletotrichum capsici</name>
    <dbReference type="NCBI Taxonomy" id="5467"/>
    <lineage>
        <taxon>Eukaryota</taxon>
        <taxon>Fungi</taxon>
        <taxon>Dikarya</taxon>
        <taxon>Ascomycota</taxon>
        <taxon>Pezizomycotina</taxon>
        <taxon>Sordariomycetes</taxon>
        <taxon>Hypocreomycetidae</taxon>
        <taxon>Glomerellales</taxon>
        <taxon>Glomerellaceae</taxon>
        <taxon>Colletotrichum</taxon>
        <taxon>Colletotrichum truncatum species complex</taxon>
    </lineage>
</organism>
<accession>A0ACC3Z4H1</accession>
<name>A0ACC3Z4H1_COLTU</name>
<evidence type="ECO:0000313" key="1">
    <source>
        <dbReference type="EMBL" id="KAL0938991.1"/>
    </source>
</evidence>
<keyword evidence="2" id="KW-1185">Reference proteome</keyword>
<dbReference type="Proteomes" id="UP000805649">
    <property type="component" value="Unassembled WGS sequence"/>
</dbReference>
<protein>
    <submittedName>
        <fullName evidence="1">Uncharacterized protein</fullName>
    </submittedName>
</protein>
<proteinExistence type="predicted"/>
<sequence>MKKASIPNMEGGKSTVEISTAPSHPYVLDHLKHGVLRFGCAYMLISSRLSLKGHLPACNARKQYYGR</sequence>